<dbReference type="InterPro" id="IPR000700">
    <property type="entry name" value="PAS-assoc_C"/>
</dbReference>
<name>A0A5C5ZSY3_9BACT</name>
<dbReference type="InterPro" id="IPR008207">
    <property type="entry name" value="Sig_transdc_His_kin_Hpt_dom"/>
</dbReference>
<evidence type="ECO:0000256" key="11">
    <source>
        <dbReference type="ARBA" id="ARBA00022989"/>
    </source>
</evidence>
<dbReference type="Pfam" id="PF02518">
    <property type="entry name" value="HATPase_c"/>
    <property type="match status" value="1"/>
</dbReference>
<dbReference type="EC" id="2.7.13.3" evidence="3"/>
<dbReference type="InterPro" id="IPR004358">
    <property type="entry name" value="Sig_transdc_His_kin-like_C"/>
</dbReference>
<comment type="caution">
    <text evidence="23">The sequence shown here is derived from an EMBL/GenBank/DDBJ whole genome shotgun (WGS) entry which is preliminary data.</text>
</comment>
<evidence type="ECO:0000256" key="13">
    <source>
        <dbReference type="ARBA" id="ARBA00023136"/>
    </source>
</evidence>
<feature type="modified residue" description="4-aspartylphosphate" evidence="16">
    <location>
        <position position="799"/>
    </location>
</feature>
<sequence length="980" mass="108572">MSAEFKLTGEHNDTAREAVERRFATHSQEIHTRTDRMFAVLLQLQWIASLLLAGWYTPYTWIGAKSDVHPHVEFAAIVGGLLACVPTALAVWRPGRLSTRIVIGCAQVLFSSLLIHLLGGRIEAHFHIFGSLAFLAAYRDWRVLLPPVLIVAADHYIRGVLWPQSIFGTMIPGEYRWLEHAGWVLFEVVVLWITISQSVREMRQLAENGVELELAAGEVLRSERRFRASFDQAAVGMCHTDPDGRILRVNDRYCEIIGYDPEEAIGMHFQDFTHPEDLDRNLHKIDNLLARKIDKAEYEKRYLRKTGEEVWVKLTVSLCLNDDGEPDHVIAVAQDIHQSRLAAERLRASNEVIRKLSLVADKTRNSVIIANSNGQTEWVNRAFTEMTEYSLRDIVGRKPGELLHGPDTDPDTAKRISERLKLRQTVSEEIVNYSKSGEAYWISLEIDPVFDESGELTHFIATQSDITERRQQEEEILKARDQAELANRTKSQFLANMSHEIRTPLNAILGFTDILLRDDDGRDADRSDHLRTIASSGRHLLTLINDVLDLSKIEAGQLQVERVAFAPHQVVAEVVSALRVRAQEKGIDLDYSWEGGAPDFVQSDPHRLKQLLLNVVGNAIKFTDRGGVKIVAKLHHVGQGGVLKITVLDSGVGIADDKLTQIFDPFVQADSSVTRQFGGTGLGLAISRNITRALGGDLTVASQVGEGSEFTIALDAGDLTGVEMTDNPEAQSRGDVLVGERADADLGNVRVLLVDDGDTNRKLIALLLRRRGAEVVMAENGEIALRRFDENPADVVLMDMQMPVMDGYTASRKLRERGFEGPIIALTAHAMKGDRERCQEAGCSDYLSKPVNSDKLIGMIHSSLMDTAAPAEATETRPRTTKVECSLPLDDPEIREIVVDFVKGLPERLGAMQVAASGGEYDQLRDQAHALKGAGGTAGYEAFTDTASRLEQLAAEKKAEGVDTLIAELNSITERVTASI</sequence>
<dbReference type="Gene3D" id="1.20.120.160">
    <property type="entry name" value="HPT domain"/>
    <property type="match status" value="1"/>
</dbReference>
<evidence type="ECO:0000256" key="9">
    <source>
        <dbReference type="ARBA" id="ARBA00022777"/>
    </source>
</evidence>
<organism evidence="23 24">
    <name type="scientific">Pseudobythopirellula maris</name>
    <dbReference type="NCBI Taxonomy" id="2527991"/>
    <lineage>
        <taxon>Bacteria</taxon>
        <taxon>Pseudomonadati</taxon>
        <taxon>Planctomycetota</taxon>
        <taxon>Planctomycetia</taxon>
        <taxon>Pirellulales</taxon>
        <taxon>Lacipirellulaceae</taxon>
        <taxon>Pseudobythopirellula</taxon>
    </lineage>
</organism>
<dbReference type="InterPro" id="IPR001610">
    <property type="entry name" value="PAC"/>
</dbReference>
<dbReference type="SMART" id="SM00448">
    <property type="entry name" value="REC"/>
    <property type="match status" value="1"/>
</dbReference>
<evidence type="ECO:0000256" key="14">
    <source>
        <dbReference type="ARBA" id="ARBA00023306"/>
    </source>
</evidence>
<dbReference type="Pfam" id="PF01627">
    <property type="entry name" value="Hpt"/>
    <property type="match status" value="1"/>
</dbReference>
<feature type="domain" description="Histidine kinase" evidence="18">
    <location>
        <begin position="496"/>
        <end position="718"/>
    </location>
</feature>
<feature type="transmembrane region" description="Helical" evidence="17">
    <location>
        <begin position="38"/>
        <end position="62"/>
    </location>
</feature>
<dbReference type="SUPFAM" id="SSF55785">
    <property type="entry name" value="PYP-like sensor domain (PAS domain)"/>
    <property type="match status" value="2"/>
</dbReference>
<dbReference type="CDD" id="cd00088">
    <property type="entry name" value="HPT"/>
    <property type="match status" value="1"/>
</dbReference>
<feature type="domain" description="PAS" evidence="20">
    <location>
        <begin position="222"/>
        <end position="292"/>
    </location>
</feature>
<dbReference type="PANTHER" id="PTHR45339:SF1">
    <property type="entry name" value="HYBRID SIGNAL TRANSDUCTION HISTIDINE KINASE J"/>
    <property type="match status" value="1"/>
</dbReference>
<dbReference type="InterPro" id="IPR036890">
    <property type="entry name" value="HATPase_C_sf"/>
</dbReference>
<keyword evidence="5 16" id="KW-0597">Phosphoprotein</keyword>
<evidence type="ECO:0000256" key="16">
    <source>
        <dbReference type="PROSITE-ProRule" id="PRU00169"/>
    </source>
</evidence>
<protein>
    <recommendedName>
        <fullName evidence="3">histidine kinase</fullName>
        <ecNumber evidence="3">2.7.13.3</ecNumber>
    </recommendedName>
</protein>
<dbReference type="InterPro" id="IPR005467">
    <property type="entry name" value="His_kinase_dom"/>
</dbReference>
<dbReference type="PROSITE" id="PS50109">
    <property type="entry name" value="HIS_KIN"/>
    <property type="match status" value="1"/>
</dbReference>
<dbReference type="InterPro" id="IPR003661">
    <property type="entry name" value="HisK_dim/P_dom"/>
</dbReference>
<evidence type="ECO:0000256" key="4">
    <source>
        <dbReference type="ARBA" id="ARBA00022475"/>
    </source>
</evidence>
<dbReference type="GO" id="GO:0005886">
    <property type="term" value="C:plasma membrane"/>
    <property type="evidence" value="ECO:0007669"/>
    <property type="project" value="UniProtKB-SubCell"/>
</dbReference>
<dbReference type="Pfam" id="PF00512">
    <property type="entry name" value="HisKA"/>
    <property type="match status" value="1"/>
</dbReference>
<dbReference type="GO" id="GO:0005524">
    <property type="term" value="F:ATP binding"/>
    <property type="evidence" value="ECO:0007669"/>
    <property type="project" value="UniProtKB-KW"/>
</dbReference>
<dbReference type="SMART" id="SM00388">
    <property type="entry name" value="HisKA"/>
    <property type="match status" value="1"/>
</dbReference>
<feature type="transmembrane region" description="Helical" evidence="17">
    <location>
        <begin position="99"/>
        <end position="118"/>
    </location>
</feature>
<dbReference type="CDD" id="cd16922">
    <property type="entry name" value="HATPase_EvgS-ArcB-TorS-like"/>
    <property type="match status" value="1"/>
</dbReference>
<accession>A0A5C5ZSY3</accession>
<feature type="domain" description="PAC" evidence="21">
    <location>
        <begin position="424"/>
        <end position="478"/>
    </location>
</feature>
<dbReference type="Gene3D" id="1.10.287.130">
    <property type="match status" value="1"/>
</dbReference>
<keyword evidence="14" id="KW-0131">Cell cycle</keyword>
<dbReference type="PANTHER" id="PTHR45339">
    <property type="entry name" value="HYBRID SIGNAL TRANSDUCTION HISTIDINE KINASE J"/>
    <property type="match status" value="1"/>
</dbReference>
<keyword evidence="8" id="KW-0547">Nucleotide-binding</keyword>
<dbReference type="CDD" id="cd00082">
    <property type="entry name" value="HisKA"/>
    <property type="match status" value="1"/>
</dbReference>
<evidence type="ECO:0000256" key="8">
    <source>
        <dbReference type="ARBA" id="ARBA00022741"/>
    </source>
</evidence>
<dbReference type="SUPFAM" id="SSF52172">
    <property type="entry name" value="CheY-like"/>
    <property type="match status" value="1"/>
</dbReference>
<evidence type="ECO:0000256" key="17">
    <source>
        <dbReference type="SAM" id="Phobius"/>
    </source>
</evidence>
<dbReference type="InterPro" id="IPR011006">
    <property type="entry name" value="CheY-like_superfamily"/>
</dbReference>
<dbReference type="RefSeq" id="WP_146395960.1">
    <property type="nucleotide sequence ID" value="NZ_SJPQ01000001.1"/>
</dbReference>
<evidence type="ECO:0000259" key="19">
    <source>
        <dbReference type="PROSITE" id="PS50110"/>
    </source>
</evidence>
<keyword evidence="12" id="KW-0902">Two-component regulatory system</keyword>
<evidence type="ECO:0000256" key="2">
    <source>
        <dbReference type="ARBA" id="ARBA00004651"/>
    </source>
</evidence>
<evidence type="ECO:0000256" key="15">
    <source>
        <dbReference type="PROSITE-ProRule" id="PRU00110"/>
    </source>
</evidence>
<evidence type="ECO:0000256" key="10">
    <source>
        <dbReference type="ARBA" id="ARBA00022840"/>
    </source>
</evidence>
<dbReference type="InterPro" id="IPR036097">
    <property type="entry name" value="HisK_dim/P_sf"/>
</dbReference>
<dbReference type="Pfam" id="PF00072">
    <property type="entry name" value="Response_reg"/>
    <property type="match status" value="1"/>
</dbReference>
<dbReference type="InterPro" id="IPR035965">
    <property type="entry name" value="PAS-like_dom_sf"/>
</dbReference>
<dbReference type="PROSITE" id="PS50112">
    <property type="entry name" value="PAS"/>
    <property type="match status" value="2"/>
</dbReference>
<dbReference type="PROSITE" id="PS50894">
    <property type="entry name" value="HPT"/>
    <property type="match status" value="1"/>
</dbReference>
<evidence type="ECO:0000313" key="23">
    <source>
        <dbReference type="EMBL" id="TWT89891.1"/>
    </source>
</evidence>
<keyword evidence="7 17" id="KW-0812">Transmembrane</keyword>
<keyword evidence="10" id="KW-0067">ATP-binding</keyword>
<dbReference type="AlphaFoldDB" id="A0A5C5ZSY3"/>
<dbReference type="PRINTS" id="PR00344">
    <property type="entry name" value="BCTRLSENSOR"/>
</dbReference>
<dbReference type="PROSITE" id="PS50113">
    <property type="entry name" value="PAC"/>
    <property type="match status" value="2"/>
</dbReference>
<dbReference type="SUPFAM" id="SSF47384">
    <property type="entry name" value="Homodimeric domain of signal transducing histidine kinase"/>
    <property type="match status" value="1"/>
</dbReference>
<proteinExistence type="predicted"/>
<dbReference type="Gene3D" id="3.30.450.20">
    <property type="entry name" value="PAS domain"/>
    <property type="match status" value="2"/>
</dbReference>
<comment type="subcellular location">
    <subcellularLocation>
        <location evidence="2">Cell membrane</location>
        <topology evidence="2">Multi-pass membrane protein</topology>
    </subcellularLocation>
</comment>
<dbReference type="Proteomes" id="UP000315440">
    <property type="component" value="Unassembled WGS sequence"/>
</dbReference>
<evidence type="ECO:0000256" key="12">
    <source>
        <dbReference type="ARBA" id="ARBA00023012"/>
    </source>
</evidence>
<dbReference type="SMART" id="SM00091">
    <property type="entry name" value="PAS"/>
    <property type="match status" value="2"/>
</dbReference>
<evidence type="ECO:0000256" key="6">
    <source>
        <dbReference type="ARBA" id="ARBA00022679"/>
    </source>
</evidence>
<dbReference type="GO" id="GO:0000155">
    <property type="term" value="F:phosphorelay sensor kinase activity"/>
    <property type="evidence" value="ECO:0007669"/>
    <property type="project" value="InterPro"/>
</dbReference>
<dbReference type="FunFam" id="3.30.565.10:FF:000010">
    <property type="entry name" value="Sensor histidine kinase RcsC"/>
    <property type="match status" value="1"/>
</dbReference>
<keyword evidence="4" id="KW-1003">Cell membrane</keyword>
<feature type="modified residue" description="Phosphohistidine" evidence="15">
    <location>
        <position position="929"/>
    </location>
</feature>
<dbReference type="SMART" id="SM00387">
    <property type="entry name" value="HATPase_c"/>
    <property type="match status" value="1"/>
</dbReference>
<dbReference type="SUPFAM" id="SSF55874">
    <property type="entry name" value="ATPase domain of HSP90 chaperone/DNA topoisomerase II/histidine kinase"/>
    <property type="match status" value="1"/>
</dbReference>
<dbReference type="SMART" id="SM00086">
    <property type="entry name" value="PAC"/>
    <property type="match status" value="2"/>
</dbReference>
<dbReference type="EMBL" id="SJPQ01000001">
    <property type="protein sequence ID" value="TWT89891.1"/>
    <property type="molecule type" value="Genomic_DNA"/>
</dbReference>
<dbReference type="InterPro" id="IPR000014">
    <property type="entry name" value="PAS"/>
</dbReference>
<dbReference type="FunFam" id="1.10.287.130:FF:000038">
    <property type="entry name" value="Sensory transduction histidine kinase"/>
    <property type="match status" value="1"/>
</dbReference>
<evidence type="ECO:0000259" key="20">
    <source>
        <dbReference type="PROSITE" id="PS50112"/>
    </source>
</evidence>
<keyword evidence="13 17" id="KW-0472">Membrane</keyword>
<keyword evidence="9" id="KW-0418">Kinase</keyword>
<dbReference type="Gene3D" id="3.40.50.2300">
    <property type="match status" value="1"/>
</dbReference>
<comment type="catalytic activity">
    <reaction evidence="1">
        <text>ATP + protein L-histidine = ADP + protein N-phospho-L-histidine.</text>
        <dbReference type="EC" id="2.7.13.3"/>
    </reaction>
</comment>
<feature type="domain" description="PAC" evidence="21">
    <location>
        <begin position="296"/>
        <end position="348"/>
    </location>
</feature>
<evidence type="ECO:0000259" key="21">
    <source>
        <dbReference type="PROSITE" id="PS50113"/>
    </source>
</evidence>
<feature type="domain" description="HPt" evidence="22">
    <location>
        <begin position="890"/>
        <end position="980"/>
    </location>
</feature>
<gene>
    <name evidence="23" type="primary">arcB_1</name>
    <name evidence="23" type="ORF">Mal64_02730</name>
</gene>
<reference evidence="23 24" key="1">
    <citation type="submission" date="2019-02" db="EMBL/GenBank/DDBJ databases">
        <title>Deep-cultivation of Planctomycetes and their phenomic and genomic characterization uncovers novel biology.</title>
        <authorList>
            <person name="Wiegand S."/>
            <person name="Jogler M."/>
            <person name="Boedeker C."/>
            <person name="Pinto D."/>
            <person name="Vollmers J."/>
            <person name="Rivas-Marin E."/>
            <person name="Kohn T."/>
            <person name="Peeters S.H."/>
            <person name="Heuer A."/>
            <person name="Rast P."/>
            <person name="Oberbeckmann S."/>
            <person name="Bunk B."/>
            <person name="Jeske O."/>
            <person name="Meyerdierks A."/>
            <person name="Storesund J.E."/>
            <person name="Kallscheuer N."/>
            <person name="Luecker S."/>
            <person name="Lage O.M."/>
            <person name="Pohl T."/>
            <person name="Merkel B.J."/>
            <person name="Hornburger P."/>
            <person name="Mueller R.-W."/>
            <person name="Bruemmer F."/>
            <person name="Labrenz M."/>
            <person name="Spormann A.M."/>
            <person name="Op Den Camp H."/>
            <person name="Overmann J."/>
            <person name="Amann R."/>
            <person name="Jetten M.S.M."/>
            <person name="Mascher T."/>
            <person name="Medema M.H."/>
            <person name="Devos D.P."/>
            <person name="Kaster A.-K."/>
            <person name="Ovreas L."/>
            <person name="Rohde M."/>
            <person name="Galperin M.Y."/>
            <person name="Jogler C."/>
        </authorList>
    </citation>
    <scope>NUCLEOTIDE SEQUENCE [LARGE SCALE GENOMIC DNA]</scope>
    <source>
        <strain evidence="23 24">Mal64</strain>
    </source>
</reference>
<dbReference type="OrthoDB" id="229369at2"/>
<evidence type="ECO:0000256" key="3">
    <source>
        <dbReference type="ARBA" id="ARBA00012438"/>
    </source>
</evidence>
<evidence type="ECO:0000259" key="18">
    <source>
        <dbReference type="PROSITE" id="PS50109"/>
    </source>
</evidence>
<dbReference type="InterPro" id="IPR003594">
    <property type="entry name" value="HATPase_dom"/>
</dbReference>
<dbReference type="InterPro" id="IPR036641">
    <property type="entry name" value="HPT_dom_sf"/>
</dbReference>
<keyword evidence="6 23" id="KW-0808">Transferase</keyword>
<feature type="transmembrane region" description="Helical" evidence="17">
    <location>
        <begin position="74"/>
        <end position="92"/>
    </location>
</feature>
<dbReference type="PROSITE" id="PS50110">
    <property type="entry name" value="RESPONSE_REGULATORY"/>
    <property type="match status" value="1"/>
</dbReference>
<keyword evidence="11 17" id="KW-1133">Transmembrane helix</keyword>
<evidence type="ECO:0000256" key="1">
    <source>
        <dbReference type="ARBA" id="ARBA00000085"/>
    </source>
</evidence>
<evidence type="ECO:0000256" key="7">
    <source>
        <dbReference type="ARBA" id="ARBA00022692"/>
    </source>
</evidence>
<keyword evidence="24" id="KW-1185">Reference proteome</keyword>
<dbReference type="Pfam" id="PF13426">
    <property type="entry name" value="PAS_9"/>
    <property type="match status" value="2"/>
</dbReference>
<feature type="domain" description="Response regulatory" evidence="19">
    <location>
        <begin position="750"/>
        <end position="864"/>
    </location>
</feature>
<dbReference type="SUPFAM" id="SSF47226">
    <property type="entry name" value="Histidine-containing phosphotransfer domain, HPT domain"/>
    <property type="match status" value="1"/>
</dbReference>
<dbReference type="InterPro" id="IPR001789">
    <property type="entry name" value="Sig_transdc_resp-reg_receiver"/>
</dbReference>
<feature type="domain" description="PAS" evidence="20">
    <location>
        <begin position="352"/>
        <end position="429"/>
    </location>
</feature>
<evidence type="ECO:0000256" key="5">
    <source>
        <dbReference type="ARBA" id="ARBA00022553"/>
    </source>
</evidence>
<dbReference type="CDD" id="cd00130">
    <property type="entry name" value="PAS"/>
    <property type="match status" value="2"/>
</dbReference>
<evidence type="ECO:0000313" key="24">
    <source>
        <dbReference type="Proteomes" id="UP000315440"/>
    </source>
</evidence>
<dbReference type="Gene3D" id="3.30.565.10">
    <property type="entry name" value="Histidine kinase-like ATPase, C-terminal domain"/>
    <property type="match status" value="1"/>
</dbReference>
<evidence type="ECO:0000259" key="22">
    <source>
        <dbReference type="PROSITE" id="PS50894"/>
    </source>
</evidence>
<dbReference type="NCBIfam" id="TIGR00229">
    <property type="entry name" value="sensory_box"/>
    <property type="match status" value="2"/>
</dbReference>
<dbReference type="CDD" id="cd17546">
    <property type="entry name" value="REC_hyHK_CKI1_RcsC-like"/>
    <property type="match status" value="1"/>
</dbReference>